<protein>
    <submittedName>
        <fullName evidence="5">DUF4479 domain-containing protein</fullName>
    </submittedName>
</protein>
<evidence type="ECO:0000256" key="2">
    <source>
        <dbReference type="ARBA" id="ARBA00022884"/>
    </source>
</evidence>
<comment type="caution">
    <text evidence="5">The sequence shown here is derived from an EMBL/GenBank/DDBJ whole genome shotgun (WGS) entry which is preliminary data.</text>
</comment>
<dbReference type="NCBIfam" id="NF045760">
    <property type="entry name" value="YtpR"/>
    <property type="match status" value="1"/>
</dbReference>
<dbReference type="GO" id="GO:0000049">
    <property type="term" value="F:tRNA binding"/>
    <property type="evidence" value="ECO:0007669"/>
    <property type="project" value="UniProtKB-UniRule"/>
</dbReference>
<sequence>MLLINLGSNQKTKETKVLDQVIVLYNQNQEIIGYNLLDIELDLPYGLVMHPTIKLQEICNQLLTKNQLAPLVLNGVENIVVGQVLTCVPHPDSDHLHITTVDVKDEILSIVCGAKNVKENIKVVVAKVGSMMFDGTFIEANTLRNVPSYGMICSGYELNLPNYLKGQGILILDDSYIIGEPFFK</sequence>
<dbReference type="Gene3D" id="2.40.50.140">
    <property type="entry name" value="Nucleic acid-binding proteins"/>
    <property type="match status" value="1"/>
</dbReference>
<proteinExistence type="predicted"/>
<dbReference type="Proteomes" id="UP000886893">
    <property type="component" value="Unassembled WGS sequence"/>
</dbReference>
<evidence type="ECO:0000313" key="6">
    <source>
        <dbReference type="Proteomes" id="UP000886893"/>
    </source>
</evidence>
<dbReference type="InterPro" id="IPR002547">
    <property type="entry name" value="tRNA-bd_dom"/>
</dbReference>
<dbReference type="InterPro" id="IPR037154">
    <property type="entry name" value="YtpR-like_sf"/>
</dbReference>
<evidence type="ECO:0000259" key="4">
    <source>
        <dbReference type="PROSITE" id="PS50886"/>
    </source>
</evidence>
<organism evidence="5 6">
    <name type="scientific">Candidatus Caccosoma faecigallinarum</name>
    <dbReference type="NCBI Taxonomy" id="2840720"/>
    <lineage>
        <taxon>Bacteria</taxon>
        <taxon>Bacillati</taxon>
        <taxon>Bacillota</taxon>
        <taxon>Bacillota incertae sedis</taxon>
        <taxon>Candidatus Caccosoma</taxon>
    </lineage>
</organism>
<keyword evidence="1 3" id="KW-0820">tRNA-binding</keyword>
<name>A0A9D1KBX6_9FIRM</name>
<dbReference type="Pfam" id="PF01588">
    <property type="entry name" value="tRNA_bind"/>
    <property type="match status" value="1"/>
</dbReference>
<dbReference type="SUPFAM" id="SSF50249">
    <property type="entry name" value="Nucleic acid-binding proteins"/>
    <property type="match status" value="1"/>
</dbReference>
<dbReference type="CDD" id="cd02796">
    <property type="entry name" value="tRNA_bind_bactPheRS"/>
    <property type="match status" value="1"/>
</dbReference>
<evidence type="ECO:0000313" key="5">
    <source>
        <dbReference type="EMBL" id="HIT17831.1"/>
    </source>
</evidence>
<dbReference type="PROSITE" id="PS50886">
    <property type="entry name" value="TRBD"/>
    <property type="match status" value="1"/>
</dbReference>
<dbReference type="EMBL" id="DVKI01000176">
    <property type="protein sequence ID" value="HIT17831.1"/>
    <property type="molecule type" value="Genomic_DNA"/>
</dbReference>
<gene>
    <name evidence="5" type="ORF">IAD04_05615</name>
</gene>
<feature type="domain" description="TRNA-binding" evidence="4">
    <location>
        <begin position="73"/>
        <end position="183"/>
    </location>
</feature>
<dbReference type="InterPro" id="IPR033714">
    <property type="entry name" value="tRNA_bind_bactPheRS"/>
</dbReference>
<dbReference type="InterPro" id="IPR012340">
    <property type="entry name" value="NA-bd_OB-fold"/>
</dbReference>
<accession>A0A9D1KBX6</accession>
<keyword evidence="2 3" id="KW-0694">RNA-binding</keyword>
<evidence type="ECO:0000256" key="1">
    <source>
        <dbReference type="ARBA" id="ARBA00022555"/>
    </source>
</evidence>
<reference evidence="5" key="1">
    <citation type="submission" date="2020-10" db="EMBL/GenBank/DDBJ databases">
        <authorList>
            <person name="Gilroy R."/>
        </authorList>
    </citation>
    <scope>NUCLEOTIDE SEQUENCE</scope>
    <source>
        <strain evidence="5">14508</strain>
    </source>
</reference>
<dbReference type="AlphaFoldDB" id="A0A9D1KBX6"/>
<reference evidence="5" key="2">
    <citation type="journal article" date="2021" name="PeerJ">
        <title>Extensive microbial diversity within the chicken gut microbiome revealed by metagenomics and culture.</title>
        <authorList>
            <person name="Gilroy R."/>
            <person name="Ravi A."/>
            <person name="Getino M."/>
            <person name="Pursley I."/>
            <person name="Horton D.L."/>
            <person name="Alikhan N.F."/>
            <person name="Baker D."/>
            <person name="Gharbi K."/>
            <person name="Hall N."/>
            <person name="Watson M."/>
            <person name="Adriaenssens E.M."/>
            <person name="Foster-Nyarko E."/>
            <person name="Jarju S."/>
            <person name="Secka A."/>
            <person name="Antonio M."/>
            <person name="Oren A."/>
            <person name="Chaudhuri R.R."/>
            <person name="La Ragione R."/>
            <person name="Hildebrand F."/>
            <person name="Pallen M.J."/>
        </authorList>
    </citation>
    <scope>NUCLEOTIDE SEQUENCE</scope>
    <source>
        <strain evidence="5">14508</strain>
    </source>
</reference>
<dbReference type="Gene3D" id="3.30.1940.10">
    <property type="entry name" value="YtpR-like"/>
    <property type="match status" value="1"/>
</dbReference>
<evidence type="ECO:0000256" key="3">
    <source>
        <dbReference type="PROSITE-ProRule" id="PRU00209"/>
    </source>
</evidence>